<keyword evidence="3" id="KW-1185">Reference proteome</keyword>
<name>A0AAD9WQX3_9ROSI</name>
<evidence type="ECO:0000256" key="1">
    <source>
        <dbReference type="SAM" id="MobiDB-lite"/>
    </source>
</evidence>
<comment type="caution">
    <text evidence="2">The sequence shown here is derived from an EMBL/GenBank/DDBJ whole genome shotgun (WGS) entry which is preliminary data.</text>
</comment>
<dbReference type="AlphaFoldDB" id="A0AAD9WQX3"/>
<evidence type="ECO:0000313" key="2">
    <source>
        <dbReference type="EMBL" id="KAK2640081.1"/>
    </source>
</evidence>
<reference evidence="2" key="1">
    <citation type="journal article" date="2023" name="Plant J.">
        <title>Genome sequences and population genomics provide insights into the demographic history, inbreeding, and mutation load of two 'living fossil' tree species of Dipteronia.</title>
        <authorList>
            <person name="Feng Y."/>
            <person name="Comes H.P."/>
            <person name="Chen J."/>
            <person name="Zhu S."/>
            <person name="Lu R."/>
            <person name="Zhang X."/>
            <person name="Li P."/>
            <person name="Qiu J."/>
            <person name="Olsen K.M."/>
            <person name="Qiu Y."/>
        </authorList>
    </citation>
    <scope>NUCLEOTIDE SEQUENCE</scope>
    <source>
        <strain evidence="2">KIB01</strain>
    </source>
</reference>
<accession>A0AAD9WQX3</accession>
<gene>
    <name evidence="2" type="ORF">Ddye_027876</name>
</gene>
<sequence length="110" mass="12370">MSCLFLCPVVRTSLDPWLGTLKALEFDVFQKICFNDNFCFYLLYLQNKCIGVSSLVLPITMIPDMQSPRQQKTGLELKSGHGSSKDPTRIEHLSEASSILIEVENTIGMQ</sequence>
<dbReference type="Proteomes" id="UP001280121">
    <property type="component" value="Unassembled WGS sequence"/>
</dbReference>
<protein>
    <submittedName>
        <fullName evidence="2">Uncharacterized protein</fullName>
    </submittedName>
</protein>
<evidence type="ECO:0000313" key="3">
    <source>
        <dbReference type="Proteomes" id="UP001280121"/>
    </source>
</evidence>
<feature type="region of interest" description="Disordered" evidence="1">
    <location>
        <begin position="68"/>
        <end position="89"/>
    </location>
</feature>
<organism evidence="2 3">
    <name type="scientific">Dipteronia dyeriana</name>
    <dbReference type="NCBI Taxonomy" id="168575"/>
    <lineage>
        <taxon>Eukaryota</taxon>
        <taxon>Viridiplantae</taxon>
        <taxon>Streptophyta</taxon>
        <taxon>Embryophyta</taxon>
        <taxon>Tracheophyta</taxon>
        <taxon>Spermatophyta</taxon>
        <taxon>Magnoliopsida</taxon>
        <taxon>eudicotyledons</taxon>
        <taxon>Gunneridae</taxon>
        <taxon>Pentapetalae</taxon>
        <taxon>rosids</taxon>
        <taxon>malvids</taxon>
        <taxon>Sapindales</taxon>
        <taxon>Sapindaceae</taxon>
        <taxon>Hippocastanoideae</taxon>
        <taxon>Acereae</taxon>
        <taxon>Dipteronia</taxon>
    </lineage>
</organism>
<proteinExistence type="predicted"/>
<dbReference type="EMBL" id="JANJYI010000008">
    <property type="protein sequence ID" value="KAK2640081.1"/>
    <property type="molecule type" value="Genomic_DNA"/>
</dbReference>